<dbReference type="Proteomes" id="UP000827092">
    <property type="component" value="Unassembled WGS sequence"/>
</dbReference>
<dbReference type="GO" id="GO:0071897">
    <property type="term" value="P:DNA biosynthetic process"/>
    <property type="evidence" value="ECO:0007669"/>
    <property type="project" value="UniProtKB-ARBA"/>
</dbReference>
<name>A0AAV6UXI8_9ARAC</name>
<dbReference type="PANTHER" id="PTHR34072">
    <property type="entry name" value="ENZYMATIC POLYPROTEIN-RELATED"/>
    <property type="match status" value="1"/>
</dbReference>
<feature type="region of interest" description="Disordered" evidence="1">
    <location>
        <begin position="35"/>
        <end position="58"/>
    </location>
</feature>
<dbReference type="Pfam" id="PF17919">
    <property type="entry name" value="RT_RNaseH_2"/>
    <property type="match status" value="1"/>
</dbReference>
<evidence type="ECO:0000313" key="4">
    <source>
        <dbReference type="Proteomes" id="UP000827092"/>
    </source>
</evidence>
<sequence length="133" mass="14823">MRLSQRKFKSWNFSGERIPILMYSLKCSAAHICAKTDPSSCPSHPKCLSTDSPRNSKSDEAFDHLKSVLTSASILAYSEPDRMFILDTDASKEGIGAVLSQEVDGKERVIAYFARACQNQRGTTASREKSSWR</sequence>
<evidence type="ECO:0000256" key="1">
    <source>
        <dbReference type="SAM" id="MobiDB-lite"/>
    </source>
</evidence>
<comment type="caution">
    <text evidence="3">The sequence shown here is derived from an EMBL/GenBank/DDBJ whole genome shotgun (WGS) entry which is preliminary data.</text>
</comment>
<dbReference type="InterPro" id="IPR041577">
    <property type="entry name" value="RT_RNaseH_2"/>
</dbReference>
<dbReference type="EMBL" id="JAFNEN010000238">
    <property type="protein sequence ID" value="KAG8188408.1"/>
    <property type="molecule type" value="Genomic_DNA"/>
</dbReference>
<gene>
    <name evidence="3" type="ORF">JTE90_007984</name>
</gene>
<accession>A0AAV6UXI8</accession>
<dbReference type="SUPFAM" id="SSF56672">
    <property type="entry name" value="DNA/RNA polymerases"/>
    <property type="match status" value="1"/>
</dbReference>
<dbReference type="InterPro" id="IPR043502">
    <property type="entry name" value="DNA/RNA_pol_sf"/>
</dbReference>
<proteinExistence type="predicted"/>
<evidence type="ECO:0000259" key="2">
    <source>
        <dbReference type="Pfam" id="PF17919"/>
    </source>
</evidence>
<keyword evidence="4" id="KW-1185">Reference proteome</keyword>
<feature type="domain" description="Reverse transcriptase/retrotransposon-derived protein RNase H-like" evidence="2">
    <location>
        <begin position="56"/>
        <end position="125"/>
    </location>
</feature>
<dbReference type="Gene3D" id="3.10.20.370">
    <property type="match status" value="1"/>
</dbReference>
<reference evidence="3 4" key="1">
    <citation type="journal article" date="2022" name="Nat. Ecol. Evol.">
        <title>A masculinizing supergene underlies an exaggerated male reproductive morph in a spider.</title>
        <authorList>
            <person name="Hendrickx F."/>
            <person name="De Corte Z."/>
            <person name="Sonet G."/>
            <person name="Van Belleghem S.M."/>
            <person name="Kostlbacher S."/>
            <person name="Vangestel C."/>
        </authorList>
    </citation>
    <scope>NUCLEOTIDE SEQUENCE [LARGE SCALE GENOMIC DNA]</scope>
    <source>
        <strain evidence="3">W744_W776</strain>
    </source>
</reference>
<protein>
    <recommendedName>
        <fullName evidence="2">Reverse transcriptase/retrotransposon-derived protein RNase H-like domain-containing protein</fullName>
    </recommendedName>
</protein>
<dbReference type="AlphaFoldDB" id="A0AAV6UXI8"/>
<evidence type="ECO:0000313" key="3">
    <source>
        <dbReference type="EMBL" id="KAG8188408.1"/>
    </source>
</evidence>
<organism evidence="3 4">
    <name type="scientific">Oedothorax gibbosus</name>
    <dbReference type="NCBI Taxonomy" id="931172"/>
    <lineage>
        <taxon>Eukaryota</taxon>
        <taxon>Metazoa</taxon>
        <taxon>Ecdysozoa</taxon>
        <taxon>Arthropoda</taxon>
        <taxon>Chelicerata</taxon>
        <taxon>Arachnida</taxon>
        <taxon>Araneae</taxon>
        <taxon>Araneomorphae</taxon>
        <taxon>Entelegynae</taxon>
        <taxon>Araneoidea</taxon>
        <taxon>Linyphiidae</taxon>
        <taxon>Erigoninae</taxon>
        <taxon>Oedothorax</taxon>
    </lineage>
</organism>